<evidence type="ECO:0000313" key="6">
    <source>
        <dbReference type="Proteomes" id="UP000199087"/>
    </source>
</evidence>
<dbReference type="Pfam" id="PF00011">
    <property type="entry name" value="HSP20"/>
    <property type="match status" value="1"/>
</dbReference>
<dbReference type="Proteomes" id="UP000199087">
    <property type="component" value="Unassembled WGS sequence"/>
</dbReference>
<dbReference type="STRING" id="1499688.BN000_03879"/>
<organism evidence="5 6">
    <name type="scientific">Neobacillus massiliamazoniensis</name>
    <dbReference type="NCBI Taxonomy" id="1499688"/>
    <lineage>
        <taxon>Bacteria</taxon>
        <taxon>Bacillati</taxon>
        <taxon>Bacillota</taxon>
        <taxon>Bacilli</taxon>
        <taxon>Bacillales</taxon>
        <taxon>Bacillaceae</taxon>
        <taxon>Neobacillus</taxon>
    </lineage>
</organism>
<dbReference type="SUPFAM" id="SSF49764">
    <property type="entry name" value="HSP20-like chaperones"/>
    <property type="match status" value="1"/>
</dbReference>
<dbReference type="AlphaFoldDB" id="A0A0U1P1B6"/>
<evidence type="ECO:0000256" key="2">
    <source>
        <dbReference type="RuleBase" id="RU003616"/>
    </source>
</evidence>
<dbReference type="PANTHER" id="PTHR11527">
    <property type="entry name" value="HEAT-SHOCK PROTEIN 20 FAMILY MEMBER"/>
    <property type="match status" value="1"/>
</dbReference>
<name>A0A0U1P1B6_9BACI</name>
<dbReference type="InterPro" id="IPR008978">
    <property type="entry name" value="HSP20-like_chaperone"/>
</dbReference>
<dbReference type="Gene3D" id="2.60.40.790">
    <property type="match status" value="1"/>
</dbReference>
<feature type="compositionally biased region" description="Low complexity" evidence="3">
    <location>
        <begin position="1"/>
        <end position="10"/>
    </location>
</feature>
<evidence type="ECO:0000259" key="4">
    <source>
        <dbReference type="PROSITE" id="PS01031"/>
    </source>
</evidence>
<accession>A0A0U1P1B6</accession>
<keyword evidence="6" id="KW-1185">Reference proteome</keyword>
<evidence type="ECO:0000256" key="3">
    <source>
        <dbReference type="SAM" id="MobiDB-lite"/>
    </source>
</evidence>
<feature type="region of interest" description="Disordered" evidence="3">
    <location>
        <begin position="1"/>
        <end position="21"/>
    </location>
</feature>
<dbReference type="InterPro" id="IPR031107">
    <property type="entry name" value="Small_HSP"/>
</dbReference>
<keyword evidence="5" id="KW-0346">Stress response</keyword>
<evidence type="ECO:0000313" key="5">
    <source>
        <dbReference type="EMBL" id="CRK83882.1"/>
    </source>
</evidence>
<feature type="domain" description="SHSP" evidence="4">
    <location>
        <begin position="49"/>
        <end position="161"/>
    </location>
</feature>
<gene>
    <name evidence="5" type="ORF">BN000_03879</name>
</gene>
<dbReference type="RefSeq" id="WP_090637026.1">
    <property type="nucleotide sequence ID" value="NZ_CVRB01000004.1"/>
</dbReference>
<sequence>MSSTPSNNNKKNIKNNDSKPFGEIMKTMNDIFNEKPIRGLLQSMDEFFKNPFPNSPTFHVDTIETKNEYLISAELPGVKKEQIHLNVIGNYITISVEDKVIEAEEDEINQIYRRKLSRQQSSRTISLPQPINENKISASYRDGLLQVRIPLEKGKTILLEE</sequence>
<dbReference type="CDD" id="cd06464">
    <property type="entry name" value="ACD_sHsps-like"/>
    <property type="match status" value="1"/>
</dbReference>
<dbReference type="OrthoDB" id="1806521at2"/>
<dbReference type="EMBL" id="CVRB01000004">
    <property type="protein sequence ID" value="CRK83882.1"/>
    <property type="molecule type" value="Genomic_DNA"/>
</dbReference>
<protein>
    <submittedName>
        <fullName evidence="5">Heat shock protein Hsp20</fullName>
    </submittedName>
</protein>
<dbReference type="InterPro" id="IPR002068">
    <property type="entry name" value="A-crystallin/Hsp20_dom"/>
</dbReference>
<proteinExistence type="inferred from homology"/>
<comment type="similarity">
    <text evidence="1 2">Belongs to the small heat shock protein (HSP20) family.</text>
</comment>
<evidence type="ECO:0000256" key="1">
    <source>
        <dbReference type="PROSITE-ProRule" id="PRU00285"/>
    </source>
</evidence>
<dbReference type="PROSITE" id="PS01031">
    <property type="entry name" value="SHSP"/>
    <property type="match status" value="1"/>
</dbReference>
<reference evidence="6" key="1">
    <citation type="submission" date="2015-05" db="EMBL/GenBank/DDBJ databases">
        <authorList>
            <person name="Urmite Genomes"/>
        </authorList>
    </citation>
    <scope>NUCLEOTIDE SEQUENCE [LARGE SCALE GENOMIC DNA]</scope>
    <source>
        <strain evidence="6">LF1</strain>
    </source>
</reference>